<sequence>MAKMLQFVAVGACYVDTILDVPHFPQEDDKLRATSLSRRRGGNGANTIEVLQELDIAARRREKEDQGRSCPSISSHLVAVLPRRSSAAVELIRQSLHCGDDDNADDDDDRRAAGSGVSLGSCLFREEHEEPASAHIIRSESTGSRTIVNYNDLPEMTVEEFRAIADGIVAGREEAAVGGEAWFHFEGRIPDVTLECMRYLRQRHQVQVSVEIEKPGRQGLQELVAEADIVFFSRAWAQVCRSRVSRFWEMAERLSKLLCT</sequence>
<keyword evidence="2" id="KW-1185">Reference proteome</keyword>
<dbReference type="Gene3D" id="3.40.1190.20">
    <property type="match status" value="1"/>
</dbReference>
<dbReference type="InterPro" id="IPR029056">
    <property type="entry name" value="Ribokinase-like"/>
</dbReference>
<dbReference type="InterPro" id="IPR052562">
    <property type="entry name" value="Ketohexokinase-related"/>
</dbReference>
<proteinExistence type="predicted"/>
<dbReference type="STRING" id="196109.A0A136JIM2"/>
<accession>A0A136JIM2</accession>
<organism evidence="1 2">
    <name type="scientific">Microdochium bolleyi</name>
    <dbReference type="NCBI Taxonomy" id="196109"/>
    <lineage>
        <taxon>Eukaryota</taxon>
        <taxon>Fungi</taxon>
        <taxon>Dikarya</taxon>
        <taxon>Ascomycota</taxon>
        <taxon>Pezizomycotina</taxon>
        <taxon>Sordariomycetes</taxon>
        <taxon>Xylariomycetidae</taxon>
        <taxon>Xylariales</taxon>
        <taxon>Microdochiaceae</taxon>
        <taxon>Microdochium</taxon>
    </lineage>
</organism>
<dbReference type="OrthoDB" id="204058at2759"/>
<evidence type="ECO:0000313" key="1">
    <source>
        <dbReference type="EMBL" id="KXJ97004.1"/>
    </source>
</evidence>
<dbReference type="PANTHER" id="PTHR42774:SF3">
    <property type="entry name" value="KETOHEXOKINASE"/>
    <property type="match status" value="1"/>
</dbReference>
<dbReference type="AlphaFoldDB" id="A0A136JIM2"/>
<dbReference type="Proteomes" id="UP000070501">
    <property type="component" value="Unassembled WGS sequence"/>
</dbReference>
<evidence type="ECO:0000313" key="2">
    <source>
        <dbReference type="Proteomes" id="UP000070501"/>
    </source>
</evidence>
<dbReference type="SUPFAM" id="SSF53613">
    <property type="entry name" value="Ribokinase-like"/>
    <property type="match status" value="2"/>
</dbReference>
<dbReference type="PANTHER" id="PTHR42774">
    <property type="entry name" value="PHOSPHOTRANSFERASE SYSTEM TRANSPORT PROTEIN"/>
    <property type="match status" value="1"/>
</dbReference>
<dbReference type="InParanoid" id="A0A136JIM2"/>
<name>A0A136JIM2_9PEZI</name>
<protein>
    <recommendedName>
        <fullName evidence="3">Ribokinase-like protein</fullName>
    </recommendedName>
</protein>
<dbReference type="EMBL" id="KQ964245">
    <property type="protein sequence ID" value="KXJ97004.1"/>
    <property type="molecule type" value="Genomic_DNA"/>
</dbReference>
<evidence type="ECO:0008006" key="3">
    <source>
        <dbReference type="Google" id="ProtNLM"/>
    </source>
</evidence>
<reference evidence="2" key="1">
    <citation type="submission" date="2016-02" db="EMBL/GenBank/DDBJ databases">
        <title>Draft genome sequence of Microdochium bolleyi, a fungal endophyte of beachgrass.</title>
        <authorList>
            <consortium name="DOE Joint Genome Institute"/>
            <person name="David A.S."/>
            <person name="May G."/>
            <person name="Haridas S."/>
            <person name="Lim J."/>
            <person name="Wang M."/>
            <person name="Labutti K."/>
            <person name="Lipzen A."/>
            <person name="Barry K."/>
            <person name="Grigoriev I.V."/>
        </authorList>
    </citation>
    <scope>NUCLEOTIDE SEQUENCE [LARGE SCALE GENOMIC DNA]</scope>
    <source>
        <strain evidence="2">J235TASD1</strain>
    </source>
</reference>
<gene>
    <name evidence="1" type="ORF">Micbo1qcDRAFT_211272</name>
</gene>